<evidence type="ECO:0000313" key="1">
    <source>
        <dbReference type="EMBL" id="KAF7823580.1"/>
    </source>
</evidence>
<accession>A0A834WHI1</accession>
<dbReference type="AlphaFoldDB" id="A0A834WHI1"/>
<gene>
    <name evidence="1" type="ORF">G2W53_021724</name>
</gene>
<dbReference type="Proteomes" id="UP000634136">
    <property type="component" value="Unassembled WGS sequence"/>
</dbReference>
<dbReference type="EMBL" id="JAAIUW010000007">
    <property type="protein sequence ID" value="KAF7823580.1"/>
    <property type="molecule type" value="Genomic_DNA"/>
</dbReference>
<name>A0A834WHI1_9FABA</name>
<keyword evidence="2" id="KW-1185">Reference proteome</keyword>
<comment type="caution">
    <text evidence="1">The sequence shown here is derived from an EMBL/GenBank/DDBJ whole genome shotgun (WGS) entry which is preliminary data.</text>
</comment>
<organism evidence="1 2">
    <name type="scientific">Senna tora</name>
    <dbReference type="NCBI Taxonomy" id="362788"/>
    <lineage>
        <taxon>Eukaryota</taxon>
        <taxon>Viridiplantae</taxon>
        <taxon>Streptophyta</taxon>
        <taxon>Embryophyta</taxon>
        <taxon>Tracheophyta</taxon>
        <taxon>Spermatophyta</taxon>
        <taxon>Magnoliopsida</taxon>
        <taxon>eudicotyledons</taxon>
        <taxon>Gunneridae</taxon>
        <taxon>Pentapetalae</taxon>
        <taxon>rosids</taxon>
        <taxon>fabids</taxon>
        <taxon>Fabales</taxon>
        <taxon>Fabaceae</taxon>
        <taxon>Caesalpinioideae</taxon>
        <taxon>Cassia clade</taxon>
        <taxon>Senna</taxon>
    </lineage>
</organism>
<evidence type="ECO:0000313" key="2">
    <source>
        <dbReference type="Proteomes" id="UP000634136"/>
    </source>
</evidence>
<reference evidence="1" key="1">
    <citation type="submission" date="2020-09" db="EMBL/GenBank/DDBJ databases">
        <title>Genome-Enabled Discovery of Anthraquinone Biosynthesis in Senna tora.</title>
        <authorList>
            <person name="Kang S.-H."/>
            <person name="Pandey R.P."/>
            <person name="Lee C.-M."/>
            <person name="Sim J.-S."/>
            <person name="Jeong J.-T."/>
            <person name="Choi B.-S."/>
            <person name="Jung M."/>
            <person name="Ginzburg D."/>
            <person name="Zhao K."/>
            <person name="Won S.Y."/>
            <person name="Oh T.-J."/>
            <person name="Yu Y."/>
            <person name="Kim N.-H."/>
            <person name="Lee O.R."/>
            <person name="Lee T.-H."/>
            <person name="Bashyal P."/>
            <person name="Kim T.-S."/>
            <person name="Lee W.-H."/>
            <person name="Kawkins C."/>
            <person name="Kim C.-K."/>
            <person name="Kim J.S."/>
            <person name="Ahn B.O."/>
            <person name="Rhee S.Y."/>
            <person name="Sohng J.K."/>
        </authorList>
    </citation>
    <scope>NUCLEOTIDE SEQUENCE</scope>
    <source>
        <tissue evidence="1">Leaf</tissue>
    </source>
</reference>
<protein>
    <submittedName>
        <fullName evidence="1">Uncharacterized protein</fullName>
    </submittedName>
</protein>
<proteinExistence type="predicted"/>
<sequence length="24" mass="2796">MDILKLGEDHKRPSSFPTITFDFT</sequence>